<protein>
    <submittedName>
        <fullName evidence="1">Uncharacterized protein</fullName>
    </submittedName>
</protein>
<comment type="caution">
    <text evidence="1">The sequence shown here is derived from an EMBL/GenBank/DDBJ whole genome shotgun (WGS) entry which is preliminary data.</text>
</comment>
<sequence length="121" mass="14360">MLFPFLLLLNSLFFLLICLQIQVKENELRLDKEDYSLWLNDEKIISFRNGSINFRFISYLFDNPGRQITISELERNVFFDNSINLNKVMRNTGIPADIAKQHFELKKGHILMHKKRTSPNQ</sequence>
<name>A0A0C1W1A3_9VIBR</name>
<accession>A0A0C1W1A3</accession>
<gene>
    <name evidence="1" type="ORF">H735_25630</name>
</gene>
<dbReference type="EMBL" id="JPRD01000055">
    <property type="protein sequence ID" value="KIF50232.1"/>
    <property type="molecule type" value="Genomic_DNA"/>
</dbReference>
<reference evidence="1 2" key="1">
    <citation type="submission" date="2014-07" db="EMBL/GenBank/DDBJ databases">
        <title>Unique and conserved regions in Vibrio harveyi and related species in comparison with the shrimp pathogen Vibrio harveyi CAIM 1792.</title>
        <authorList>
            <person name="Espinoza-Valles I."/>
            <person name="Vora G."/>
            <person name="Leekitcharoenphon P."/>
            <person name="Ussery D."/>
            <person name="Hoj L."/>
            <person name="Gomez-Gil B."/>
        </authorList>
    </citation>
    <scope>NUCLEOTIDE SEQUENCE [LARGE SCALE GENOMIC DNA]</scope>
    <source>
        <strain evidence="2">CAIM 1854 / LMG 25443</strain>
    </source>
</reference>
<proteinExistence type="predicted"/>
<evidence type="ECO:0000313" key="2">
    <source>
        <dbReference type="Proteomes" id="UP000031586"/>
    </source>
</evidence>
<dbReference type="PATRIC" id="fig|1229493.5.peg.4700"/>
<dbReference type="AlphaFoldDB" id="A0A0C1W1A3"/>
<dbReference type="RefSeq" id="WP_020195973.1">
    <property type="nucleotide sequence ID" value="NZ_BAOH01000035.1"/>
</dbReference>
<organism evidence="1 2">
    <name type="scientific">Vibrio owensii CAIM 1854 = LMG 25443</name>
    <dbReference type="NCBI Taxonomy" id="1229493"/>
    <lineage>
        <taxon>Bacteria</taxon>
        <taxon>Pseudomonadati</taxon>
        <taxon>Pseudomonadota</taxon>
        <taxon>Gammaproteobacteria</taxon>
        <taxon>Vibrionales</taxon>
        <taxon>Vibrionaceae</taxon>
        <taxon>Vibrio</taxon>
    </lineage>
</organism>
<evidence type="ECO:0000313" key="1">
    <source>
        <dbReference type="EMBL" id="KIF50232.1"/>
    </source>
</evidence>
<dbReference type="Proteomes" id="UP000031586">
    <property type="component" value="Unassembled WGS sequence"/>
</dbReference>